<dbReference type="Pfam" id="PF03764">
    <property type="entry name" value="EFG_IV"/>
    <property type="match status" value="1"/>
</dbReference>
<dbReference type="NCBIfam" id="TIGR00484">
    <property type="entry name" value="EF-G"/>
    <property type="match status" value="1"/>
</dbReference>
<dbReference type="Pfam" id="PF00679">
    <property type="entry name" value="EFG_C"/>
    <property type="match status" value="1"/>
</dbReference>
<name>A0AAJ4W583_MYRPR</name>
<evidence type="ECO:0000256" key="7">
    <source>
        <dbReference type="ARBA" id="ARBA00024731"/>
    </source>
</evidence>
<dbReference type="AlphaFoldDB" id="A0AAJ4W583"/>
<dbReference type="CDD" id="cd01886">
    <property type="entry name" value="EF-G"/>
    <property type="match status" value="1"/>
</dbReference>
<gene>
    <name evidence="8" type="primary">fusA</name>
    <name evidence="10" type="ORF">SAMN04488089_104228</name>
</gene>
<comment type="subcellular location">
    <subcellularLocation>
        <location evidence="8">Cytoplasm</location>
    </subcellularLocation>
</comment>
<keyword evidence="3 8" id="KW-0547">Nucleotide-binding</keyword>
<dbReference type="InterPro" id="IPR009022">
    <property type="entry name" value="EFG_III"/>
</dbReference>
<dbReference type="GO" id="GO:0005737">
    <property type="term" value="C:cytoplasm"/>
    <property type="evidence" value="ECO:0007669"/>
    <property type="project" value="UniProtKB-SubCell"/>
</dbReference>
<evidence type="ECO:0000256" key="2">
    <source>
        <dbReference type="ARBA" id="ARBA00017872"/>
    </source>
</evidence>
<dbReference type="GO" id="GO:0005525">
    <property type="term" value="F:GTP binding"/>
    <property type="evidence" value="ECO:0007669"/>
    <property type="project" value="UniProtKB-UniRule"/>
</dbReference>
<dbReference type="EMBL" id="FOFY01000004">
    <property type="protein sequence ID" value="SEQ62380.1"/>
    <property type="molecule type" value="Genomic_DNA"/>
</dbReference>
<dbReference type="NCBIfam" id="NF009381">
    <property type="entry name" value="PRK12740.1-5"/>
    <property type="match status" value="1"/>
</dbReference>
<evidence type="ECO:0000256" key="5">
    <source>
        <dbReference type="ARBA" id="ARBA00022917"/>
    </source>
</evidence>
<dbReference type="SUPFAM" id="SSF50447">
    <property type="entry name" value="Translation proteins"/>
    <property type="match status" value="1"/>
</dbReference>
<dbReference type="HAMAP" id="MF_00054_B">
    <property type="entry name" value="EF_G_EF_2_B"/>
    <property type="match status" value="1"/>
</dbReference>
<dbReference type="RefSeq" id="WP_041894038.1">
    <property type="nucleotide sequence ID" value="NZ_CP010817.1"/>
</dbReference>
<evidence type="ECO:0000256" key="1">
    <source>
        <dbReference type="ARBA" id="ARBA00005870"/>
    </source>
</evidence>
<evidence type="ECO:0000313" key="11">
    <source>
        <dbReference type="Proteomes" id="UP000183496"/>
    </source>
</evidence>
<dbReference type="CDD" id="cd04088">
    <property type="entry name" value="EFG_mtEFG_II"/>
    <property type="match status" value="1"/>
</dbReference>
<dbReference type="PRINTS" id="PR00315">
    <property type="entry name" value="ELONGATNFCT"/>
</dbReference>
<comment type="similarity">
    <text evidence="1 8">Belongs to the TRAFAC class translation factor GTPase superfamily. Classic translation factor GTPase family. EF-G/EF-2 subfamily.</text>
</comment>
<dbReference type="PROSITE" id="PS00301">
    <property type="entry name" value="G_TR_1"/>
    <property type="match status" value="1"/>
</dbReference>
<dbReference type="GO" id="GO:0032790">
    <property type="term" value="P:ribosome disassembly"/>
    <property type="evidence" value="ECO:0007669"/>
    <property type="project" value="TreeGrafter"/>
</dbReference>
<dbReference type="InterPro" id="IPR005225">
    <property type="entry name" value="Small_GTP-bd"/>
</dbReference>
<dbReference type="Gene3D" id="3.30.70.870">
    <property type="entry name" value="Elongation Factor G (Translational Gtpase), domain 3"/>
    <property type="match status" value="1"/>
</dbReference>
<evidence type="ECO:0000256" key="6">
    <source>
        <dbReference type="ARBA" id="ARBA00023134"/>
    </source>
</evidence>
<dbReference type="CDD" id="cd16262">
    <property type="entry name" value="EFG_III"/>
    <property type="match status" value="1"/>
</dbReference>
<keyword evidence="6 8" id="KW-0342">GTP-binding</keyword>
<dbReference type="SUPFAM" id="SSF54980">
    <property type="entry name" value="EF-G C-terminal domain-like"/>
    <property type="match status" value="2"/>
</dbReference>
<dbReference type="Pfam" id="PF14492">
    <property type="entry name" value="EFG_III"/>
    <property type="match status" value="1"/>
</dbReference>
<dbReference type="GO" id="GO:0003924">
    <property type="term" value="F:GTPase activity"/>
    <property type="evidence" value="ECO:0007669"/>
    <property type="project" value="InterPro"/>
</dbReference>
<comment type="caution">
    <text evidence="10">The sequence shown here is derived from an EMBL/GenBank/DDBJ whole genome shotgun (WGS) entry which is preliminary data.</text>
</comment>
<dbReference type="InterPro" id="IPR035647">
    <property type="entry name" value="EFG_III/V"/>
</dbReference>
<dbReference type="PANTHER" id="PTHR43261:SF1">
    <property type="entry name" value="RIBOSOME-RELEASING FACTOR 2, MITOCHONDRIAL"/>
    <property type="match status" value="1"/>
</dbReference>
<dbReference type="FunFam" id="3.30.70.240:FF:000001">
    <property type="entry name" value="Elongation factor G"/>
    <property type="match status" value="1"/>
</dbReference>
<dbReference type="CDD" id="cd03713">
    <property type="entry name" value="EFG_mtEFG_C"/>
    <property type="match status" value="1"/>
</dbReference>
<dbReference type="InterPro" id="IPR027417">
    <property type="entry name" value="P-loop_NTPase"/>
</dbReference>
<dbReference type="InterPro" id="IPR004540">
    <property type="entry name" value="Transl_elong_EFG/EF2"/>
</dbReference>
<dbReference type="FunFam" id="3.40.50.300:FF:000029">
    <property type="entry name" value="Elongation factor G"/>
    <property type="match status" value="1"/>
</dbReference>
<dbReference type="InterPro" id="IPR005517">
    <property type="entry name" value="Transl_elong_EFG/EF2_IV"/>
</dbReference>
<dbReference type="SMART" id="SM00889">
    <property type="entry name" value="EFG_IV"/>
    <property type="match status" value="1"/>
</dbReference>
<evidence type="ECO:0000259" key="9">
    <source>
        <dbReference type="PROSITE" id="PS51722"/>
    </source>
</evidence>
<sequence>MARDLKYTRNIGIAAHIDAGKTTTTERILFYTGKNHKMGETHEGSSTMDWMEQEAERGITITSAATTCTWNFPTNQGTVLPESNEYHFNIIDTPGHVDFTVEVNRSLRVLDGLVFLFSAVDGVEPQSETNWRLADNYKVPRMGFVNKMDRQGSNFLAVCQQVKDMLKSNAVPIVLPIGDEADFKGIVDLVKNRAIVWHDENHGSTFDVVEIPADMIDDVKQYRGQLIEEIAAYDENLLEKYMEDENSITEDEIHVALRAATLDMSIIPMTCGSSFKNKGVQFMLDAVCRYLPSPMDKEAIEGTDPDTEEPIIRKPSVTEPFAALAFKIATDPFVGRLAFFRAYSGHLDAGSYVLNTRSGNKERISRIYQMHANKQNPVEYIEAGDIGAAVGFKDIKTGDTLCDEKNPIVLESMIFPDPVIGIAIEPKTKADMDKMGTALAKLAEEDPTFTVKTDQASGQTVISGMGELHLDVLIDRMRREFKVEVNQGEPQVEYKEALTRDAQHREAYKKQSGGRGKFADIVFKMGPADDVDGKPFVGLQFVNEVKGGNVPKEYIPSVEKGFREAMKQGPLAGFEMDSMKVTLIDGSYHAVDSDALSFELAAKMGYKAAAKAAGAIILEPIMKLEVLTPEENMGDIVGDLNRRRGQINSMDDRAGAKVVKASVPLSEMFGYVTTLRTLSSGRATSTMEFSHYSETPSNISEAVITKAKGNA</sequence>
<dbReference type="InterPro" id="IPR000795">
    <property type="entry name" value="T_Tr_GTP-bd_dom"/>
</dbReference>
<dbReference type="InterPro" id="IPR000640">
    <property type="entry name" value="EFG_V-like"/>
</dbReference>
<evidence type="ECO:0000313" key="10">
    <source>
        <dbReference type="EMBL" id="SEQ62380.1"/>
    </source>
</evidence>
<dbReference type="SMART" id="SM00838">
    <property type="entry name" value="EFG_C"/>
    <property type="match status" value="1"/>
</dbReference>
<keyword evidence="5 8" id="KW-0648">Protein biosynthesis</keyword>
<keyword evidence="11" id="KW-1185">Reference proteome</keyword>
<dbReference type="KEGG" id="mpw:MPR_3126"/>
<dbReference type="Pfam" id="PF03144">
    <property type="entry name" value="GTP_EFTU_D2"/>
    <property type="match status" value="1"/>
</dbReference>
<dbReference type="InterPro" id="IPR014721">
    <property type="entry name" value="Ribsml_uS5_D2-typ_fold_subgr"/>
</dbReference>
<dbReference type="InterPro" id="IPR004161">
    <property type="entry name" value="EFTu-like_2"/>
</dbReference>
<dbReference type="CDD" id="cd01434">
    <property type="entry name" value="EFG_mtEFG1_IV"/>
    <property type="match status" value="1"/>
</dbReference>
<dbReference type="Gene3D" id="2.40.30.10">
    <property type="entry name" value="Translation factors"/>
    <property type="match status" value="1"/>
</dbReference>
<feature type="binding site" evidence="8">
    <location>
        <begin position="146"/>
        <end position="149"/>
    </location>
    <ligand>
        <name>GTP</name>
        <dbReference type="ChEBI" id="CHEBI:37565"/>
    </ligand>
</feature>
<keyword evidence="4 8" id="KW-0251">Elongation factor</keyword>
<dbReference type="Gene3D" id="3.30.230.10">
    <property type="match status" value="1"/>
</dbReference>
<accession>A0AAJ4W583</accession>
<keyword evidence="8" id="KW-0963">Cytoplasm</keyword>
<dbReference type="InterPro" id="IPR047872">
    <property type="entry name" value="EFG_IV"/>
</dbReference>
<proteinExistence type="inferred from homology"/>
<evidence type="ECO:0000256" key="3">
    <source>
        <dbReference type="ARBA" id="ARBA00022741"/>
    </source>
</evidence>
<dbReference type="InterPro" id="IPR020568">
    <property type="entry name" value="Ribosomal_Su5_D2-typ_SF"/>
</dbReference>
<dbReference type="Gene3D" id="3.30.70.240">
    <property type="match status" value="1"/>
</dbReference>
<organism evidence="10 11">
    <name type="scientific">Myroides profundi</name>
    <dbReference type="NCBI Taxonomy" id="480520"/>
    <lineage>
        <taxon>Bacteria</taxon>
        <taxon>Pseudomonadati</taxon>
        <taxon>Bacteroidota</taxon>
        <taxon>Flavobacteriia</taxon>
        <taxon>Flavobacteriales</taxon>
        <taxon>Flavobacteriaceae</taxon>
        <taxon>Myroides</taxon>
    </lineage>
</organism>
<reference evidence="10 11" key="1">
    <citation type="submission" date="2016-10" db="EMBL/GenBank/DDBJ databases">
        <authorList>
            <person name="Varghese N."/>
            <person name="Submissions S."/>
        </authorList>
    </citation>
    <scope>NUCLEOTIDE SEQUENCE [LARGE SCALE GENOMIC DNA]</scope>
    <source>
        <strain evidence="11">DSM 19823 / KCTC 23066 / CCTCC M 208030 / D25</strain>
    </source>
</reference>
<dbReference type="Proteomes" id="UP000183496">
    <property type="component" value="Unassembled WGS sequence"/>
</dbReference>
<feature type="domain" description="Tr-type G" evidence="9">
    <location>
        <begin position="6"/>
        <end position="295"/>
    </location>
</feature>
<dbReference type="InterPro" id="IPR031157">
    <property type="entry name" value="G_TR_CS"/>
</dbReference>
<dbReference type="GO" id="GO:0003746">
    <property type="term" value="F:translation elongation factor activity"/>
    <property type="evidence" value="ECO:0007669"/>
    <property type="project" value="UniProtKB-UniRule"/>
</dbReference>
<dbReference type="InterPro" id="IPR009000">
    <property type="entry name" value="Transl_B-barrel_sf"/>
</dbReference>
<dbReference type="PROSITE" id="PS51722">
    <property type="entry name" value="G_TR_2"/>
    <property type="match status" value="1"/>
</dbReference>
<evidence type="ECO:0000256" key="8">
    <source>
        <dbReference type="HAMAP-Rule" id="MF_00054"/>
    </source>
</evidence>
<dbReference type="Gene3D" id="3.40.50.300">
    <property type="entry name" value="P-loop containing nucleotide triphosphate hydrolases"/>
    <property type="match status" value="1"/>
</dbReference>
<dbReference type="FunFam" id="3.30.70.870:FF:000001">
    <property type="entry name" value="Elongation factor G"/>
    <property type="match status" value="1"/>
</dbReference>
<feature type="binding site" evidence="8">
    <location>
        <begin position="92"/>
        <end position="96"/>
    </location>
    <ligand>
        <name>GTP</name>
        <dbReference type="ChEBI" id="CHEBI:37565"/>
    </ligand>
</feature>
<dbReference type="InterPro" id="IPR041095">
    <property type="entry name" value="EFG_II"/>
</dbReference>
<dbReference type="NCBIfam" id="TIGR00231">
    <property type="entry name" value="small_GTP"/>
    <property type="match status" value="1"/>
</dbReference>
<feature type="binding site" evidence="8">
    <location>
        <begin position="15"/>
        <end position="22"/>
    </location>
    <ligand>
        <name>GTP</name>
        <dbReference type="ChEBI" id="CHEBI:37565"/>
    </ligand>
</feature>
<dbReference type="InterPro" id="IPR035649">
    <property type="entry name" value="EFG_V"/>
</dbReference>
<dbReference type="PANTHER" id="PTHR43261">
    <property type="entry name" value="TRANSLATION ELONGATION FACTOR G-RELATED"/>
    <property type="match status" value="1"/>
</dbReference>
<dbReference type="SUPFAM" id="SSF52540">
    <property type="entry name" value="P-loop containing nucleoside triphosphate hydrolases"/>
    <property type="match status" value="1"/>
</dbReference>
<dbReference type="FunFam" id="2.40.30.10:FF:000006">
    <property type="entry name" value="Elongation factor G"/>
    <property type="match status" value="1"/>
</dbReference>
<evidence type="ECO:0000256" key="4">
    <source>
        <dbReference type="ARBA" id="ARBA00022768"/>
    </source>
</evidence>
<comment type="function">
    <text evidence="7 8">Catalyzes the GTP-dependent ribosomal translocation step during translation elongation. During this step, the ribosome changes from the pre-translocational (PRE) to the post-translocational (POST) state as the newly formed A-site-bound peptidyl-tRNA and P-site-bound deacylated tRNA move to the P and E sites, respectively. Catalyzes the coordinated movement of the two tRNA molecules, the mRNA and conformational changes in the ribosome.</text>
</comment>
<protein>
    <recommendedName>
        <fullName evidence="2 8">Elongation factor G</fullName>
        <shortName evidence="8">EF-G</shortName>
    </recommendedName>
</protein>
<dbReference type="Pfam" id="PF00009">
    <property type="entry name" value="GTP_EFTU"/>
    <property type="match status" value="1"/>
</dbReference>
<dbReference type="SUPFAM" id="SSF54211">
    <property type="entry name" value="Ribosomal protein S5 domain 2-like"/>
    <property type="match status" value="1"/>
</dbReference>